<dbReference type="GO" id="GO:0043709">
    <property type="term" value="P:cell adhesion involved in single-species biofilm formation"/>
    <property type="evidence" value="ECO:0007669"/>
    <property type="project" value="TreeGrafter"/>
</dbReference>
<dbReference type="SMART" id="SM00267">
    <property type="entry name" value="GGDEF"/>
    <property type="match status" value="1"/>
</dbReference>
<dbReference type="EMBL" id="NXIG01000013">
    <property type="protein sequence ID" value="RXI29260.1"/>
    <property type="molecule type" value="Genomic_DNA"/>
</dbReference>
<comment type="catalytic activity">
    <reaction evidence="2">
        <text>2 GTP = 3',3'-c-di-GMP + 2 diphosphate</text>
        <dbReference type="Rhea" id="RHEA:24898"/>
        <dbReference type="ChEBI" id="CHEBI:33019"/>
        <dbReference type="ChEBI" id="CHEBI:37565"/>
        <dbReference type="ChEBI" id="CHEBI:58805"/>
        <dbReference type="EC" id="2.7.7.65"/>
    </reaction>
</comment>
<dbReference type="GO" id="GO:0005886">
    <property type="term" value="C:plasma membrane"/>
    <property type="evidence" value="ECO:0007669"/>
    <property type="project" value="TreeGrafter"/>
</dbReference>
<evidence type="ECO:0000313" key="8">
    <source>
        <dbReference type="Proteomes" id="UP000290588"/>
    </source>
</evidence>
<evidence type="ECO:0000313" key="6">
    <source>
        <dbReference type="EMBL" id="RXI29260.1"/>
    </source>
</evidence>
<feature type="transmembrane region" description="Helical" evidence="3">
    <location>
        <begin position="331"/>
        <end position="349"/>
    </location>
</feature>
<reference evidence="6 8" key="1">
    <citation type="submission" date="2017-09" db="EMBL/GenBank/DDBJ databases">
        <title>Genomics of the genus Arcobacter.</title>
        <authorList>
            <person name="Perez-Cataluna A."/>
            <person name="Figueras M.J."/>
            <person name="Salas-Masso N."/>
        </authorList>
    </citation>
    <scope>NUCLEOTIDE SEQUENCE [LARGE SCALE GENOMIC DNA]</scope>
    <source>
        <strain evidence="6 8">CECT 7837</strain>
    </source>
</reference>
<evidence type="ECO:0000259" key="4">
    <source>
        <dbReference type="PROSITE" id="PS50887"/>
    </source>
</evidence>
<sequence>MQKFLVLFLLITFSFANEIKQIDLTQAKWEYKWGDSPFENDIPLWTNDKENDSSWQKIDFPSNPENRNNQTNVWYRVKLPDVLPNDPNLYIVSIDLITQVYFENRQIYHFGEFNNEGKGEYKGWPWHLIKLPNDSAGKYIYFRIFSDYGDIGFFGEIKISSKGDLYEQMLQFDIPKIMVGSVSIFVSVLFLLTFLSKFKRLELSILGLMFLTQGLNVLFSAKILEIYFHYPLFKQYILAIAFFFFPIGMALFMDKTINGKVPFNLIKRIWQIHLIYLIGAIFGSLLGFFSLPSTYECFDIFYNFITLPILTFFMIYFFFKGNKETKIITFSFFIISIYWLYSSLIAAALVPWEEYPSDIAVFICLLLLSYSMVNKLNYTQELEEAKAELTILSSTDYLTKLDNRKNIDSVLKINENMYKRYKDNFSVILLDIDDFKKVNDNYGHLVGDNVLIEFAKILTKYTRQTDIVGRWGGEEFIIICPKTNLEETLILAQKLREKIASHNFGIVGTKTASIGVTTFRENDTITELLSRVDDALYLAKLKGKNRVEMEV</sequence>
<evidence type="ECO:0000256" key="1">
    <source>
        <dbReference type="ARBA" id="ARBA00012528"/>
    </source>
</evidence>
<dbReference type="SUPFAM" id="SSF55073">
    <property type="entry name" value="Nucleotide cyclase"/>
    <property type="match status" value="1"/>
</dbReference>
<protein>
    <recommendedName>
        <fullName evidence="1">diguanylate cyclase</fullName>
        <ecNumber evidence="1">2.7.7.65</ecNumber>
    </recommendedName>
</protein>
<proteinExistence type="predicted"/>
<evidence type="ECO:0000313" key="5">
    <source>
        <dbReference type="EMBL" id="AXX94644.1"/>
    </source>
</evidence>
<feature type="transmembrane region" description="Helical" evidence="3">
    <location>
        <begin position="274"/>
        <end position="294"/>
    </location>
</feature>
<dbReference type="CDD" id="cd01949">
    <property type="entry name" value="GGDEF"/>
    <property type="match status" value="1"/>
</dbReference>
<dbReference type="InterPro" id="IPR029787">
    <property type="entry name" value="Nucleotide_cyclase"/>
</dbReference>
<dbReference type="EC" id="2.7.7.65" evidence="1"/>
<organism evidence="6 8">
    <name type="scientific">Arcobacter ellisii</name>
    <dbReference type="NCBI Taxonomy" id="913109"/>
    <lineage>
        <taxon>Bacteria</taxon>
        <taxon>Pseudomonadati</taxon>
        <taxon>Campylobacterota</taxon>
        <taxon>Epsilonproteobacteria</taxon>
        <taxon>Campylobacterales</taxon>
        <taxon>Arcobacteraceae</taxon>
        <taxon>Arcobacter</taxon>
    </lineage>
</organism>
<evidence type="ECO:0000256" key="3">
    <source>
        <dbReference type="SAM" id="Phobius"/>
    </source>
</evidence>
<feature type="transmembrane region" description="Helical" evidence="3">
    <location>
        <begin position="300"/>
        <end position="319"/>
    </location>
</feature>
<evidence type="ECO:0000256" key="2">
    <source>
        <dbReference type="ARBA" id="ARBA00034247"/>
    </source>
</evidence>
<feature type="transmembrane region" description="Helical" evidence="3">
    <location>
        <begin position="236"/>
        <end position="253"/>
    </location>
</feature>
<keyword evidence="7" id="KW-1185">Reference proteome</keyword>
<dbReference type="NCBIfam" id="TIGR00254">
    <property type="entry name" value="GGDEF"/>
    <property type="match status" value="1"/>
</dbReference>
<dbReference type="Proteomes" id="UP000290588">
    <property type="component" value="Unassembled WGS sequence"/>
</dbReference>
<dbReference type="FunFam" id="3.30.70.270:FF:000001">
    <property type="entry name" value="Diguanylate cyclase domain protein"/>
    <property type="match status" value="1"/>
</dbReference>
<keyword evidence="3" id="KW-0812">Transmembrane</keyword>
<name>A0A347U716_9BACT</name>
<dbReference type="GO" id="GO:1902201">
    <property type="term" value="P:negative regulation of bacterial-type flagellum-dependent cell motility"/>
    <property type="evidence" value="ECO:0007669"/>
    <property type="project" value="TreeGrafter"/>
</dbReference>
<feature type="transmembrane region" description="Helical" evidence="3">
    <location>
        <begin position="355"/>
        <end position="373"/>
    </location>
</feature>
<dbReference type="InterPro" id="IPR000160">
    <property type="entry name" value="GGDEF_dom"/>
</dbReference>
<dbReference type="PANTHER" id="PTHR45138">
    <property type="entry name" value="REGULATORY COMPONENTS OF SENSORY TRANSDUCTION SYSTEM"/>
    <property type="match status" value="1"/>
</dbReference>
<dbReference type="Gene3D" id="3.30.70.270">
    <property type="match status" value="1"/>
</dbReference>
<dbReference type="InterPro" id="IPR043128">
    <property type="entry name" value="Rev_trsase/Diguanyl_cyclase"/>
</dbReference>
<feature type="transmembrane region" description="Helical" evidence="3">
    <location>
        <begin position="203"/>
        <end position="224"/>
    </location>
</feature>
<feature type="domain" description="GGDEF" evidence="4">
    <location>
        <begin position="423"/>
        <end position="551"/>
    </location>
</feature>
<dbReference type="AlphaFoldDB" id="A0A347U716"/>
<dbReference type="InterPro" id="IPR050469">
    <property type="entry name" value="Diguanylate_Cyclase"/>
</dbReference>
<keyword evidence="3" id="KW-1133">Transmembrane helix</keyword>
<evidence type="ECO:0000313" key="7">
    <source>
        <dbReference type="Proteomes" id="UP000262582"/>
    </source>
</evidence>
<keyword evidence="3" id="KW-0472">Membrane</keyword>
<dbReference type="RefSeq" id="WP_118916858.1">
    <property type="nucleotide sequence ID" value="NZ_CP032097.1"/>
</dbReference>
<feature type="transmembrane region" description="Helical" evidence="3">
    <location>
        <begin position="177"/>
        <end position="196"/>
    </location>
</feature>
<dbReference type="PROSITE" id="PS50887">
    <property type="entry name" value="GGDEF"/>
    <property type="match status" value="1"/>
</dbReference>
<accession>A0A347U716</accession>
<dbReference type="KEGG" id="aell:AELL_0966"/>
<dbReference type="Pfam" id="PF00990">
    <property type="entry name" value="GGDEF"/>
    <property type="match status" value="1"/>
</dbReference>
<reference evidence="5 7" key="2">
    <citation type="submission" date="2018-08" db="EMBL/GenBank/DDBJ databases">
        <title>Complete genome of the Arcobacter ellisii type strain LMG 26155.</title>
        <authorList>
            <person name="Miller W.G."/>
            <person name="Yee E."/>
            <person name="Bono J.L."/>
        </authorList>
    </citation>
    <scope>NUCLEOTIDE SEQUENCE [LARGE SCALE GENOMIC DNA]</scope>
    <source>
        <strain evidence="5 7">LMG 26155</strain>
    </source>
</reference>
<dbReference type="GO" id="GO:0052621">
    <property type="term" value="F:diguanylate cyclase activity"/>
    <property type="evidence" value="ECO:0007669"/>
    <property type="project" value="UniProtKB-EC"/>
</dbReference>
<dbReference type="OrthoDB" id="5457582at2"/>
<gene>
    <name evidence="5" type="ORF">AELL_0966</name>
    <name evidence="6" type="ORF">CP962_11850</name>
</gene>
<dbReference type="PANTHER" id="PTHR45138:SF9">
    <property type="entry name" value="DIGUANYLATE CYCLASE DGCM-RELATED"/>
    <property type="match status" value="1"/>
</dbReference>
<dbReference type="EMBL" id="CP032097">
    <property type="protein sequence ID" value="AXX94644.1"/>
    <property type="molecule type" value="Genomic_DNA"/>
</dbReference>
<dbReference type="Proteomes" id="UP000262582">
    <property type="component" value="Chromosome"/>
</dbReference>